<reference evidence="7 9" key="2">
    <citation type="submission" date="2023-09" db="EMBL/GenBank/DDBJ databases">
        <title>Complete-Gapless Cercospora beticola genome.</title>
        <authorList>
            <person name="Wyatt N.A."/>
            <person name="Spanner R.E."/>
            <person name="Bolton M.D."/>
        </authorList>
    </citation>
    <scope>NUCLEOTIDE SEQUENCE [LARGE SCALE GENOMIC DNA]</scope>
    <source>
        <strain evidence="7">Cb09-40</strain>
    </source>
</reference>
<evidence type="ECO:0000259" key="5">
    <source>
        <dbReference type="PROSITE" id="PS50113"/>
    </source>
</evidence>
<feature type="region of interest" description="Disordered" evidence="4">
    <location>
        <begin position="559"/>
        <end position="578"/>
    </location>
</feature>
<name>A0A2G5H9J7_CERBT</name>
<dbReference type="PANTHER" id="PTHR47429:SF9">
    <property type="entry name" value="PAS DOMAIN-CONTAINING PROTEIN"/>
    <property type="match status" value="1"/>
</dbReference>
<dbReference type="GO" id="GO:0005634">
    <property type="term" value="C:nucleus"/>
    <property type="evidence" value="ECO:0007669"/>
    <property type="project" value="TreeGrafter"/>
</dbReference>
<dbReference type="SUPFAM" id="SSF55785">
    <property type="entry name" value="PYP-like sensor domain (PAS domain)"/>
    <property type="match status" value="1"/>
</dbReference>
<dbReference type="Pfam" id="PF13426">
    <property type="entry name" value="PAS_9"/>
    <property type="match status" value="1"/>
</dbReference>
<feature type="domain" description="PAC" evidence="5">
    <location>
        <begin position="499"/>
        <end position="552"/>
    </location>
</feature>
<feature type="region of interest" description="Disordered" evidence="4">
    <location>
        <begin position="206"/>
        <end position="242"/>
    </location>
</feature>
<dbReference type="Gene3D" id="3.30.450.20">
    <property type="entry name" value="PAS domain"/>
    <property type="match status" value="1"/>
</dbReference>
<feature type="region of interest" description="Disordered" evidence="4">
    <location>
        <begin position="123"/>
        <end position="147"/>
    </location>
</feature>
<feature type="region of interest" description="Disordered" evidence="4">
    <location>
        <begin position="1"/>
        <end position="58"/>
    </location>
</feature>
<dbReference type="InterPro" id="IPR000700">
    <property type="entry name" value="PAS-assoc_C"/>
</dbReference>
<sequence length="805" mass="87738">MENGLSARRQPQRLFHKFTPSRWRQPRHVRSQDSLDGFSASTDDFSTKGVKAPRDNYGISSLADHLDERLAGNPLGSPRISPPPDLAVPAYTPVPVPDRNSSVRKDSDISSSKAELVSYRLFPKNDSEGQRNALSPKTRPADLLRKDSSMTATGVKHDLLVPKSPAHGSRLVGEVTRTTAGIPPATSQAPRGQSRARYGFIGPAAPAVTSATSPVTNRSADAGSPQSERRPTSPIGATVPDAPIRLSSDAVARLQEPSPDKARVFNADVNDADDVQSWDLISPNGLPIADEDRSENWLEKRAEKLYSADHLRLILSDPAFHSKFVGFMKKYRPARMPILMRYLAAHKAIRAHDYANALAMQISPQSPVPDSTGPSPAPVENETLHHAAREAFAELLREDLHFFIAHKYIKIVTGLVTRRITGALPEHLDEENGRLAEVFCLTDCRLRDNPIILASEGFTRHSGGSLQYVLGRNCRFMQGPGTTVDSCRRFAISCQERRDHTELFVNYRRDGTPFLCMVMNAPLTDSNGELRYFLGAQVDVSPLLRECAGLESLRALIEQQNEEDGQSSSDAQKSDSRAKIKALSEMLNSDELDIIRKNGGMLQNHRVFDPRGTKAATSGNRVLIADGSDASEDDAVPPSVQGSAASMTGITSIEGANGNLAGVYRHYILVRPAPSLRILFASPTMRSSGLLQTPLLHTIGGSRQMRENLEASLRAGDVVTARVRWLNTPNENGEGPGGTRWLHCTPLIHYTGQVGLWMIVLVKPDIDGSAMQVDQNVLSRSASLGGSREKNGVDSLAPSIRLGSV</sequence>
<gene>
    <name evidence="6" type="ORF">CB0940_07598</name>
    <name evidence="7" type="ORF">RHO25_008200</name>
</gene>
<dbReference type="PROSITE" id="PS50113">
    <property type="entry name" value="PAC"/>
    <property type="match status" value="1"/>
</dbReference>
<keyword evidence="9" id="KW-1185">Reference proteome</keyword>
<organism evidence="6 8">
    <name type="scientific">Cercospora beticola</name>
    <name type="common">Sugarbeet leaf spot fungus</name>
    <dbReference type="NCBI Taxonomy" id="122368"/>
    <lineage>
        <taxon>Eukaryota</taxon>
        <taxon>Fungi</taxon>
        <taxon>Dikarya</taxon>
        <taxon>Ascomycota</taxon>
        <taxon>Pezizomycotina</taxon>
        <taxon>Dothideomycetes</taxon>
        <taxon>Dothideomycetidae</taxon>
        <taxon>Mycosphaerellales</taxon>
        <taxon>Mycosphaerellaceae</taxon>
        <taxon>Cercospora</taxon>
    </lineage>
</organism>
<evidence type="ECO:0000256" key="4">
    <source>
        <dbReference type="SAM" id="MobiDB-lite"/>
    </source>
</evidence>
<dbReference type="Proteomes" id="UP000230605">
    <property type="component" value="Chromosome 5"/>
</dbReference>
<evidence type="ECO:0000313" key="8">
    <source>
        <dbReference type="Proteomes" id="UP000230605"/>
    </source>
</evidence>
<feature type="region of interest" description="Disordered" evidence="4">
    <location>
        <begin position="69"/>
        <end position="88"/>
    </location>
</feature>
<evidence type="ECO:0000256" key="2">
    <source>
        <dbReference type="ARBA" id="ARBA00022643"/>
    </source>
</evidence>
<keyword evidence="3" id="KW-0157">Chromophore</keyword>
<evidence type="ECO:0000313" key="6">
    <source>
        <dbReference type="EMBL" id="PIA89191.1"/>
    </source>
</evidence>
<keyword evidence="1" id="KW-0285">Flavoprotein</keyword>
<proteinExistence type="predicted"/>
<dbReference type="InterPro" id="IPR035965">
    <property type="entry name" value="PAS-like_dom_sf"/>
</dbReference>
<dbReference type="InterPro" id="IPR000014">
    <property type="entry name" value="PAS"/>
</dbReference>
<dbReference type="EMBL" id="LKMD01000108">
    <property type="protein sequence ID" value="PIA89191.1"/>
    <property type="molecule type" value="Genomic_DNA"/>
</dbReference>
<evidence type="ECO:0000256" key="1">
    <source>
        <dbReference type="ARBA" id="ARBA00022630"/>
    </source>
</evidence>
<evidence type="ECO:0000256" key="3">
    <source>
        <dbReference type="ARBA" id="ARBA00022991"/>
    </source>
</evidence>
<dbReference type="AlphaFoldDB" id="A0A2G5H9J7"/>
<protein>
    <submittedName>
        <fullName evidence="6">Phototropin-1</fullName>
    </submittedName>
</protein>
<evidence type="ECO:0000313" key="9">
    <source>
        <dbReference type="Proteomes" id="UP001302367"/>
    </source>
</evidence>
<keyword evidence="2" id="KW-0288">FMN</keyword>
<dbReference type="PANTHER" id="PTHR47429">
    <property type="entry name" value="PROTEIN TWIN LOV 1"/>
    <property type="match status" value="1"/>
</dbReference>
<feature type="compositionally biased region" description="Low complexity" evidence="4">
    <location>
        <begin position="206"/>
        <end position="216"/>
    </location>
</feature>
<dbReference type="EMBL" id="CP134188">
    <property type="protein sequence ID" value="WPB03560.1"/>
    <property type="molecule type" value="Genomic_DNA"/>
</dbReference>
<reference evidence="6 8" key="1">
    <citation type="submission" date="2015-10" db="EMBL/GenBank/DDBJ databases">
        <title>The cercosporin biosynthetic gene cluster was horizontally transferred to several fungal lineages and shown to be expanded in Cercospora beticola based on microsynteny with recipient genomes.</title>
        <authorList>
            <person name="De Jonge R."/>
            <person name="Ebert M.K."/>
            <person name="Suttle J.C."/>
            <person name="Jurick Ii W.M."/>
            <person name="Secor G.A."/>
            <person name="Thomma B.P."/>
            <person name="Van De Peer Y."/>
            <person name="Bolton M.D."/>
        </authorList>
    </citation>
    <scope>NUCLEOTIDE SEQUENCE [LARGE SCALE GENOMIC DNA]</scope>
    <source>
        <strain evidence="6 8">09-40</strain>
    </source>
</reference>
<accession>A0A2G5H9J7</accession>
<evidence type="ECO:0000313" key="7">
    <source>
        <dbReference type="EMBL" id="WPB03560.1"/>
    </source>
</evidence>
<dbReference type="OrthoDB" id="447251at2759"/>
<dbReference type="Proteomes" id="UP001302367">
    <property type="component" value="Chromosome 5"/>
</dbReference>